<feature type="compositionally biased region" description="Basic and acidic residues" evidence="2">
    <location>
        <begin position="385"/>
        <end position="405"/>
    </location>
</feature>
<dbReference type="Pfam" id="PF02598">
    <property type="entry name" value="Methyltrn_RNA_3"/>
    <property type="match status" value="1"/>
</dbReference>
<dbReference type="EMBL" id="AHZU02000800">
    <property type="protein sequence ID" value="KFG40013.1"/>
    <property type="molecule type" value="Genomic_DNA"/>
</dbReference>
<sequence>MGMATKSGGSNSQLVPSSWFVAPAADNSGPGRQREAGAAATKISDRKSVERNCSSTSLGRSEATHGQKDGSRRRNKTGGDPAKPGVSVNPTREAGESSTTADQAHFSRPSLAFKDCPTKKFNDSRQRPQDGNPQVPRKNCGSREQASRKHGKPWEKLVHGGRFGGRPGSATSRNISFSQSPEDEEDEDEEQATSVGEGERERMLAAAMAAIEAKADEAALSDVEEKKARGKGTNGFRDGKRKREAEAAAQRGSGTLEETKNERTPTDEAFSGRDEPENKRRKTGERRQALSQTKGKVGRNGGTGEREENADDSPGLPCDGSMGDKDRQTGAETESDSEGDDDDCQIHIVRRTGKMQTTQTGKNEADNAPPDRKHGFPGSSSSRTEVVKTRDRDRRRVAGHTDHRSGPRPSTDRGASFGFHVSAEENRFFPPLAEQKTKACSEDQETETPGEKKVAGRPGDEETAELLRFVPKTLPFAGARRTHTLSIALPASIIDNAQTAELRAALVGQIARTLTVFGVDEIIVYEDVAAAISRGANKDEGHSPALEFFVRNLRYLETPQFLRKSLFPIHPDLRFAGLQNPLDAPHHLRRNEWLPYREGVVIASSKTREETPQGKSESRAPAKGEEVKLTAAEKKRLKNKKGAWVDCGLPAHVWVPDTRLQDGMRVTIRLDPSVRQLQRQPRERGDAEPPLMKGAAVSPDEPPVKAGLYWGYRVRIAQHFQDVFSNCPFSSDGRYDLTVGTSERGTCVGRDFAFPVNYKHMLLVFGGLQGLEAVLLDRQSNCAPCRDPSTLFDMYLNTCPFQRSRTIRAEEAVPITLALLRPYLLESAADKNA</sequence>
<comment type="caution">
    <text evidence="3">The sequence shown here is derived from an EMBL/GenBank/DDBJ whole genome shotgun (WGS) entry which is preliminary data.</text>
</comment>
<gene>
    <name evidence="3" type="ORF">TGDOM2_285950</name>
</gene>
<dbReference type="GO" id="GO:0008168">
    <property type="term" value="F:methyltransferase activity"/>
    <property type="evidence" value="ECO:0007669"/>
    <property type="project" value="UniProtKB-KW"/>
</dbReference>
<dbReference type="InterPro" id="IPR029028">
    <property type="entry name" value="Alpha/beta_knot_MTases"/>
</dbReference>
<name>A0A086K6J5_TOXGO</name>
<feature type="region of interest" description="Disordered" evidence="2">
    <location>
        <begin position="676"/>
        <end position="698"/>
    </location>
</feature>
<feature type="compositionally biased region" description="Basic and acidic residues" evidence="2">
    <location>
        <begin position="257"/>
        <end position="278"/>
    </location>
</feature>
<dbReference type="PANTHER" id="PTHR12150">
    <property type="entry name" value="CLASS IV SAM-BINDING METHYLTRANSFERASE-RELATED"/>
    <property type="match status" value="1"/>
</dbReference>
<feature type="compositionally biased region" description="Basic and acidic residues" evidence="2">
    <location>
        <begin position="606"/>
        <end position="627"/>
    </location>
</feature>
<feature type="compositionally biased region" description="Polar residues" evidence="2">
    <location>
        <begin position="169"/>
        <end position="180"/>
    </location>
</feature>
<evidence type="ECO:0000313" key="3">
    <source>
        <dbReference type="EMBL" id="KFG40013.1"/>
    </source>
</evidence>
<dbReference type="InterPro" id="IPR003750">
    <property type="entry name" value="Put_MeTrfase-C9orf114-like"/>
</dbReference>
<evidence type="ECO:0000256" key="1">
    <source>
        <dbReference type="ARBA" id="ARBA00009841"/>
    </source>
</evidence>
<dbReference type="Proteomes" id="UP000028837">
    <property type="component" value="Unassembled WGS sequence"/>
</dbReference>
<feature type="compositionally biased region" description="Acidic residues" evidence="2">
    <location>
        <begin position="333"/>
        <end position="343"/>
    </location>
</feature>
<dbReference type="VEuPathDB" id="ToxoDB:TGDOM2_285950"/>
<feature type="compositionally biased region" description="Acidic residues" evidence="2">
    <location>
        <begin position="181"/>
        <end position="191"/>
    </location>
</feature>
<dbReference type="CDD" id="cd18086">
    <property type="entry name" value="HsC9orf114-like"/>
    <property type="match status" value="1"/>
</dbReference>
<organism evidence="3 4">
    <name type="scientific">Toxoplasma gondii GAB2-2007-GAL-DOM2</name>
    <dbReference type="NCBI Taxonomy" id="1130820"/>
    <lineage>
        <taxon>Eukaryota</taxon>
        <taxon>Sar</taxon>
        <taxon>Alveolata</taxon>
        <taxon>Apicomplexa</taxon>
        <taxon>Conoidasida</taxon>
        <taxon>Coccidia</taxon>
        <taxon>Eucoccidiorida</taxon>
        <taxon>Eimeriorina</taxon>
        <taxon>Sarcocystidae</taxon>
        <taxon>Toxoplasma</taxon>
    </lineage>
</organism>
<feature type="compositionally biased region" description="Basic and acidic residues" evidence="2">
    <location>
        <begin position="213"/>
        <end position="227"/>
    </location>
</feature>
<feature type="region of interest" description="Disordered" evidence="2">
    <location>
        <begin position="1"/>
        <end position="416"/>
    </location>
</feature>
<feature type="compositionally biased region" description="Basic and acidic residues" evidence="2">
    <location>
        <begin position="363"/>
        <end position="374"/>
    </location>
</feature>
<reference evidence="3 4" key="1">
    <citation type="submission" date="2014-02" db="EMBL/GenBank/DDBJ databases">
        <authorList>
            <person name="Sibley D."/>
            <person name="Venepally P."/>
            <person name="Karamycheva S."/>
            <person name="Hadjithomas M."/>
            <person name="Khan A."/>
            <person name="Brunk B."/>
            <person name="Roos D."/>
            <person name="Caler E."/>
            <person name="Lorenzi H."/>
        </authorList>
    </citation>
    <scope>NUCLEOTIDE SEQUENCE [LARGE SCALE GENOMIC DNA]</scope>
    <source>
        <strain evidence="3 4">GAB2-2007-GAL-DOM2</strain>
    </source>
</reference>
<feature type="compositionally biased region" description="Basic and acidic residues" evidence="2">
    <location>
        <begin position="116"/>
        <end position="128"/>
    </location>
</feature>
<keyword evidence="3" id="KW-0808">Transferase</keyword>
<protein>
    <submittedName>
        <fullName evidence="3">Putative RNA methyltransferase</fullName>
    </submittedName>
</protein>
<dbReference type="PANTHER" id="PTHR12150:SF13">
    <property type="entry name" value="METHYLTRANSFERASE C9ORF114-RELATED"/>
    <property type="match status" value="1"/>
</dbReference>
<accession>A0A086K6J5</accession>
<keyword evidence="3" id="KW-0489">Methyltransferase</keyword>
<evidence type="ECO:0000313" key="4">
    <source>
        <dbReference type="Proteomes" id="UP000028837"/>
    </source>
</evidence>
<feature type="compositionally biased region" description="Polar residues" evidence="2">
    <location>
        <begin position="7"/>
        <end position="16"/>
    </location>
</feature>
<comment type="similarity">
    <text evidence="1">Belongs to the class IV-like SAM-binding methyltransferase superfamily.</text>
</comment>
<dbReference type="AlphaFoldDB" id="A0A086K6J5"/>
<feature type="compositionally biased region" description="Basic and acidic residues" evidence="2">
    <location>
        <begin position="237"/>
        <end position="246"/>
    </location>
</feature>
<dbReference type="SUPFAM" id="SSF75217">
    <property type="entry name" value="alpha/beta knot"/>
    <property type="match status" value="1"/>
</dbReference>
<dbReference type="InterPro" id="IPR029026">
    <property type="entry name" value="tRNA_m1G_MTases_N"/>
</dbReference>
<feature type="region of interest" description="Disordered" evidence="2">
    <location>
        <begin position="435"/>
        <end position="460"/>
    </location>
</feature>
<dbReference type="GO" id="GO:0032259">
    <property type="term" value="P:methylation"/>
    <property type="evidence" value="ECO:0007669"/>
    <property type="project" value="UniProtKB-KW"/>
</dbReference>
<feature type="compositionally biased region" description="Basic and acidic residues" evidence="2">
    <location>
        <begin position="62"/>
        <end position="72"/>
    </location>
</feature>
<evidence type="ECO:0000256" key="2">
    <source>
        <dbReference type="SAM" id="MobiDB-lite"/>
    </source>
</evidence>
<dbReference type="OrthoDB" id="361029at2759"/>
<feature type="region of interest" description="Disordered" evidence="2">
    <location>
        <begin position="605"/>
        <end position="627"/>
    </location>
</feature>
<feature type="compositionally biased region" description="Basic and acidic residues" evidence="2">
    <location>
        <begin position="449"/>
        <end position="460"/>
    </location>
</feature>
<dbReference type="Gene3D" id="3.40.1280.10">
    <property type="match status" value="2"/>
</dbReference>
<proteinExistence type="inferred from homology"/>